<dbReference type="GO" id="GO:0015833">
    <property type="term" value="P:peptide transport"/>
    <property type="evidence" value="ECO:0007669"/>
    <property type="project" value="TreeGrafter"/>
</dbReference>
<feature type="chain" id="PRO_5038717914" evidence="2">
    <location>
        <begin position="21"/>
        <end position="596"/>
    </location>
</feature>
<name>K6VQQ5_9MICO</name>
<feature type="region of interest" description="Disordered" evidence="1">
    <location>
        <begin position="159"/>
        <end position="217"/>
    </location>
</feature>
<dbReference type="PROSITE" id="PS51257">
    <property type="entry name" value="PROKAR_LIPOPROTEIN"/>
    <property type="match status" value="1"/>
</dbReference>
<organism evidence="4 5">
    <name type="scientific">Austwickia chelonae NBRC 105200</name>
    <dbReference type="NCBI Taxonomy" id="1184607"/>
    <lineage>
        <taxon>Bacteria</taxon>
        <taxon>Bacillati</taxon>
        <taxon>Actinomycetota</taxon>
        <taxon>Actinomycetes</taxon>
        <taxon>Micrococcales</taxon>
        <taxon>Dermatophilaceae</taxon>
        <taxon>Austwickia</taxon>
    </lineage>
</organism>
<evidence type="ECO:0000256" key="2">
    <source>
        <dbReference type="SAM" id="SignalP"/>
    </source>
</evidence>
<dbReference type="GO" id="GO:0043190">
    <property type="term" value="C:ATP-binding cassette (ABC) transporter complex"/>
    <property type="evidence" value="ECO:0007669"/>
    <property type="project" value="InterPro"/>
</dbReference>
<dbReference type="eggNOG" id="COG4166">
    <property type="taxonomic scope" value="Bacteria"/>
</dbReference>
<evidence type="ECO:0000313" key="4">
    <source>
        <dbReference type="EMBL" id="GAB77700.1"/>
    </source>
</evidence>
<dbReference type="InterPro" id="IPR039424">
    <property type="entry name" value="SBP_5"/>
</dbReference>
<reference evidence="4 5" key="1">
    <citation type="submission" date="2012-08" db="EMBL/GenBank/DDBJ databases">
        <title>Whole genome shotgun sequence of Austwickia chelonae NBRC 105200.</title>
        <authorList>
            <person name="Yoshida I."/>
            <person name="Hosoyama A."/>
            <person name="Tsuchikane K."/>
            <person name="Katsumata H."/>
            <person name="Ando Y."/>
            <person name="Ohji S."/>
            <person name="Hamada M."/>
            <person name="Tamura T."/>
            <person name="Yamazoe A."/>
            <person name="Yamazaki S."/>
            <person name="Fujita N."/>
        </authorList>
    </citation>
    <scope>NUCLEOTIDE SEQUENCE [LARGE SCALE GENOMIC DNA]</scope>
    <source>
        <strain evidence="4 5">NBRC 105200</strain>
    </source>
</reference>
<comment type="caution">
    <text evidence="4">The sequence shown here is derived from an EMBL/GenBank/DDBJ whole genome shotgun (WGS) entry which is preliminary data.</text>
</comment>
<dbReference type="AlphaFoldDB" id="K6VQQ5"/>
<sequence>MSPRHRVSAALLALTCGALAACSSSPQPPPAAQLPANTVNSPDKVPVIVNAVEPERALLPADIGDDYGTRIGSLIYRGLVRYDAKGRLVNEVAEEIATINSTFYRVKIRKGWVFGNGEPVTAASFVDAWNFAADPANKQLHADAFSSIAGFRTLRGLNEPAVPPAGGKVEPTPTTSTTKPSVNPTRHTQRASASASPTSTPSPSGPQDDPAGPPSGALVGLAVVDELEFTIRLAAPDSTFTDRLAQLPFSPLPSAALKDPTAFATAPVGNGPYQLSGGWLAGKEVRLIPNASYSGGEPARNGGLTFRFFPDPSGTYPALTSGRLDVLDSMPVTALDRYKGDLGFRASNQAVGVTTSLVFPVTRPEWTGEEGRYTRQAISRAIDRKALAEGIYAGTRAPANDLASPVVAGYSNDMCGDDCRHDPHAARTELNRVAQPMRSLEIAYGADSGGRPVVEALCSAITSAVGITCVPHPVPRQAALERAAALHQITIPMLTTRRMTHPDLSGFLSPRFMAGSSENLSGYSGPTAQTLLAKAAATTDVEQRTKVYQEAEKAILHDMPEIPLWYVNATVGRGERIQPLKIDVFGLPIYTEMARP</sequence>
<dbReference type="InterPro" id="IPR000914">
    <property type="entry name" value="SBP_5_dom"/>
</dbReference>
<dbReference type="PANTHER" id="PTHR30290">
    <property type="entry name" value="PERIPLASMIC BINDING COMPONENT OF ABC TRANSPORTER"/>
    <property type="match status" value="1"/>
</dbReference>
<feature type="compositionally biased region" description="Low complexity" evidence="1">
    <location>
        <begin position="171"/>
        <end position="202"/>
    </location>
</feature>
<protein>
    <submittedName>
        <fullName evidence="4">Putative ABC transporter substrate-binding protein</fullName>
    </submittedName>
</protein>
<feature type="domain" description="Solute-binding protein family 5" evidence="3">
    <location>
        <begin position="89"/>
        <end position="477"/>
    </location>
</feature>
<dbReference type="PANTHER" id="PTHR30290:SF83">
    <property type="entry name" value="ABC TRANSPORTER SUBSTRATE-BINDING PROTEIN"/>
    <property type="match status" value="1"/>
</dbReference>
<dbReference type="PIRSF" id="PIRSF002741">
    <property type="entry name" value="MppA"/>
    <property type="match status" value="1"/>
</dbReference>
<dbReference type="Proteomes" id="UP000008495">
    <property type="component" value="Unassembled WGS sequence"/>
</dbReference>
<keyword evidence="2" id="KW-0732">Signal</keyword>
<dbReference type="SUPFAM" id="SSF53850">
    <property type="entry name" value="Periplasmic binding protein-like II"/>
    <property type="match status" value="1"/>
</dbReference>
<dbReference type="OrthoDB" id="9046151at2"/>
<dbReference type="CDD" id="cd00995">
    <property type="entry name" value="PBP2_NikA_DppA_OppA_like"/>
    <property type="match status" value="1"/>
</dbReference>
<gene>
    <name evidence="4" type="ORF">AUCHE_05_06150</name>
</gene>
<evidence type="ECO:0000313" key="5">
    <source>
        <dbReference type="Proteomes" id="UP000008495"/>
    </source>
</evidence>
<feature type="signal peptide" evidence="2">
    <location>
        <begin position="1"/>
        <end position="20"/>
    </location>
</feature>
<proteinExistence type="predicted"/>
<dbReference type="GO" id="GO:0042597">
    <property type="term" value="C:periplasmic space"/>
    <property type="evidence" value="ECO:0007669"/>
    <property type="project" value="UniProtKB-ARBA"/>
</dbReference>
<dbReference type="Gene3D" id="3.10.105.10">
    <property type="entry name" value="Dipeptide-binding Protein, Domain 3"/>
    <property type="match status" value="1"/>
</dbReference>
<dbReference type="Pfam" id="PF00496">
    <property type="entry name" value="SBP_bac_5"/>
    <property type="match status" value="1"/>
</dbReference>
<dbReference type="RefSeq" id="WP_006502452.1">
    <property type="nucleotide sequence ID" value="NZ_BAGZ01000005.1"/>
</dbReference>
<dbReference type="Gene3D" id="3.90.76.10">
    <property type="entry name" value="Dipeptide-binding Protein, Domain 1"/>
    <property type="match status" value="2"/>
</dbReference>
<dbReference type="Gene3D" id="3.40.190.10">
    <property type="entry name" value="Periplasmic binding protein-like II"/>
    <property type="match status" value="2"/>
</dbReference>
<dbReference type="EMBL" id="BAGZ01000005">
    <property type="protein sequence ID" value="GAB77700.1"/>
    <property type="molecule type" value="Genomic_DNA"/>
</dbReference>
<keyword evidence="5" id="KW-1185">Reference proteome</keyword>
<evidence type="ECO:0000256" key="1">
    <source>
        <dbReference type="SAM" id="MobiDB-lite"/>
    </source>
</evidence>
<accession>K6VQQ5</accession>
<dbReference type="GO" id="GO:1904680">
    <property type="term" value="F:peptide transmembrane transporter activity"/>
    <property type="evidence" value="ECO:0007669"/>
    <property type="project" value="TreeGrafter"/>
</dbReference>
<dbReference type="InterPro" id="IPR030678">
    <property type="entry name" value="Peptide/Ni-bd"/>
</dbReference>
<dbReference type="STRING" id="100225.SAMN05421595_1538"/>
<evidence type="ECO:0000259" key="3">
    <source>
        <dbReference type="Pfam" id="PF00496"/>
    </source>
</evidence>